<evidence type="ECO:0000256" key="2">
    <source>
        <dbReference type="SAM" id="SignalP"/>
    </source>
</evidence>
<dbReference type="Proteomes" id="UP000025227">
    <property type="component" value="Unplaced"/>
</dbReference>
<evidence type="ECO:0000256" key="1">
    <source>
        <dbReference type="SAM" id="Phobius"/>
    </source>
</evidence>
<dbReference type="PANTHER" id="PTHR34722:SF1">
    <property type="entry name" value="HOMOLOG OF ODR-2 (TWO)"/>
    <property type="match status" value="1"/>
</dbReference>
<feature type="chain" id="PRO_5029573656" evidence="2">
    <location>
        <begin position="17"/>
        <end position="192"/>
    </location>
</feature>
<dbReference type="GO" id="GO:0043025">
    <property type="term" value="C:neuronal cell body"/>
    <property type="evidence" value="ECO:0007669"/>
    <property type="project" value="TreeGrafter"/>
</dbReference>
<feature type="transmembrane region" description="Helical" evidence="1">
    <location>
        <begin position="172"/>
        <end position="191"/>
    </location>
</feature>
<dbReference type="PANTHER" id="PTHR34722">
    <property type="entry name" value="HOMOLOG OF ODR-2 (TWO)-RELATED"/>
    <property type="match status" value="1"/>
</dbReference>
<accession>A0A7I4YXC6</accession>
<keyword evidence="1" id="KW-0812">Transmembrane</keyword>
<keyword evidence="1" id="KW-1133">Transmembrane helix</keyword>
<keyword evidence="3" id="KW-1185">Reference proteome</keyword>
<dbReference type="GO" id="GO:1990834">
    <property type="term" value="P:response to odorant"/>
    <property type="evidence" value="ECO:0007669"/>
    <property type="project" value="TreeGrafter"/>
</dbReference>
<evidence type="ECO:0000313" key="4">
    <source>
        <dbReference type="WBParaSite" id="HCON_00153800-00001"/>
    </source>
</evidence>
<keyword evidence="2" id="KW-0732">Signal</keyword>
<evidence type="ECO:0000313" key="3">
    <source>
        <dbReference type="Proteomes" id="UP000025227"/>
    </source>
</evidence>
<dbReference type="GO" id="GO:0042048">
    <property type="term" value="P:olfactory behavior"/>
    <property type="evidence" value="ECO:0007669"/>
    <property type="project" value="TreeGrafter"/>
</dbReference>
<protein>
    <submittedName>
        <fullName evidence="4">Homolog of Odr-2 (Two)</fullName>
    </submittedName>
</protein>
<name>A0A7I4YXC6_HAECO</name>
<proteinExistence type="predicted"/>
<dbReference type="OMA" id="DTARCYS"/>
<dbReference type="OrthoDB" id="5824333at2759"/>
<keyword evidence="1" id="KW-0472">Membrane</keyword>
<dbReference type="InterPro" id="IPR010558">
    <property type="entry name" value="Ly-6-related"/>
</dbReference>
<dbReference type="WBParaSite" id="HCON_00153800-00001">
    <property type="protein sequence ID" value="HCON_00153800-00001"/>
    <property type="gene ID" value="HCON_00153800"/>
</dbReference>
<organism evidence="3 4">
    <name type="scientific">Haemonchus contortus</name>
    <name type="common">Barber pole worm</name>
    <dbReference type="NCBI Taxonomy" id="6289"/>
    <lineage>
        <taxon>Eukaryota</taxon>
        <taxon>Metazoa</taxon>
        <taxon>Ecdysozoa</taxon>
        <taxon>Nematoda</taxon>
        <taxon>Chromadorea</taxon>
        <taxon>Rhabditida</taxon>
        <taxon>Rhabditina</taxon>
        <taxon>Rhabditomorpha</taxon>
        <taxon>Strongyloidea</taxon>
        <taxon>Trichostrongylidae</taxon>
        <taxon>Haemonchus</taxon>
    </lineage>
</organism>
<feature type="signal peptide" evidence="2">
    <location>
        <begin position="1"/>
        <end position="16"/>
    </location>
</feature>
<dbReference type="AlphaFoldDB" id="A0A7I4YXC6"/>
<sequence>MQLAILLLMMLAPASAVFDDHAHVYQQQPVSTFQHGARCFSCMSRLYEAVWPSLSHIYKRPKNFTDDCNDDRLVEGRVPAVHCDTICVSMYEAPNIAGVRIGGYIRGCMKDVLIKGFNETIVSWYRWMQRDSCRPYRKKELFKLGGDQIDESTIDVCTCYADYCNGNSSATLSTSLISVVIPLITIIFLILY</sequence>
<reference evidence="4" key="1">
    <citation type="submission" date="2020-12" db="UniProtKB">
        <authorList>
            <consortium name="WormBaseParasite"/>
        </authorList>
    </citation>
    <scope>IDENTIFICATION</scope>
    <source>
        <strain evidence="4">MHco3</strain>
    </source>
</reference>
<dbReference type="GO" id="GO:0030424">
    <property type="term" value="C:axon"/>
    <property type="evidence" value="ECO:0007669"/>
    <property type="project" value="TreeGrafter"/>
</dbReference>
<dbReference type="Pfam" id="PF06579">
    <property type="entry name" value="Ly-6_related"/>
    <property type="match status" value="1"/>
</dbReference>